<dbReference type="Pfam" id="PF03548">
    <property type="entry name" value="LolA"/>
    <property type="match status" value="1"/>
</dbReference>
<gene>
    <name evidence="3" type="ORF">B5V00_05495</name>
</gene>
<name>A0A1X0YAH6_9BACT</name>
<protein>
    <recommendedName>
        <fullName evidence="5">Outer membrane lipoprotein carrier protein</fullName>
    </recommendedName>
</protein>
<dbReference type="InterPro" id="IPR029046">
    <property type="entry name" value="LolA/LolB/LppX"/>
</dbReference>
<reference evidence="3 4" key="1">
    <citation type="submission" date="2017-03" db="EMBL/GenBank/DDBJ databases">
        <title>Genome sequence of Geothermobacter sp. EPR-M, Deep-Sea Iron Reducer.</title>
        <authorList>
            <person name="Tully B."/>
            <person name="Savalia P."/>
            <person name="Abuyen K."/>
            <person name="Baughan C."/>
            <person name="Romero E."/>
            <person name="Ronkowski C."/>
            <person name="Torres B."/>
            <person name="Tremblay J."/>
            <person name="Trujillo A."/>
            <person name="Tyler M."/>
            <person name="Perez-Rodriguez I."/>
            <person name="Amend J."/>
        </authorList>
    </citation>
    <scope>NUCLEOTIDE SEQUENCE [LARGE SCALE GENOMIC DNA]</scope>
    <source>
        <strain evidence="3 4">EPR-M</strain>
    </source>
</reference>
<accession>A0A1X0YAH6</accession>
<comment type="caution">
    <text evidence="3">The sequence shown here is derived from an EMBL/GenBank/DDBJ whole genome shotgun (WGS) entry which is preliminary data.</text>
</comment>
<organism evidence="3 4">
    <name type="scientific">Geothermobacter hydrogeniphilus</name>
    <dbReference type="NCBI Taxonomy" id="1969733"/>
    <lineage>
        <taxon>Bacteria</taxon>
        <taxon>Pseudomonadati</taxon>
        <taxon>Thermodesulfobacteriota</taxon>
        <taxon>Desulfuromonadia</taxon>
        <taxon>Desulfuromonadales</taxon>
        <taxon>Geothermobacteraceae</taxon>
        <taxon>Geothermobacter</taxon>
    </lineage>
</organism>
<evidence type="ECO:0000256" key="2">
    <source>
        <dbReference type="SAM" id="SignalP"/>
    </source>
</evidence>
<feature type="chain" id="PRO_5011987092" description="Outer membrane lipoprotein carrier protein" evidence="2">
    <location>
        <begin position="23"/>
        <end position="256"/>
    </location>
</feature>
<dbReference type="Proteomes" id="UP000193136">
    <property type="component" value="Unassembled WGS sequence"/>
</dbReference>
<dbReference type="PANTHER" id="PTHR35869:SF1">
    <property type="entry name" value="OUTER-MEMBRANE LIPOPROTEIN CARRIER PROTEIN"/>
    <property type="match status" value="1"/>
</dbReference>
<sequence>MKASILLLVSLLLLPLAGTADAASIGLRDVIQTLERPFQDTTPAAERIQDFQGEFFQESRLASLDQMQRGRGDVAVRFDRSRTRRVPLTMFRWEYRQPTTQEIVSDGKTMYVYLPENRQVIQSNIEFSSQAGVDDPMTFLTGLGNLSRDFLISWGTPNRDIDGNYILKLRPRRVSSLIREMLLVVDRRAVTEFVQQGKTGIRFPILSSTVTDPNDNTTTIEFRQLQVNRGISAARFHFILPAGVEVVRPTGKEMGF</sequence>
<dbReference type="RefSeq" id="WP_085009755.1">
    <property type="nucleotide sequence ID" value="NZ_NAAD01000004.1"/>
</dbReference>
<keyword evidence="1 2" id="KW-0732">Signal</keyword>
<dbReference type="STRING" id="1969733.B5V00_05495"/>
<dbReference type="SUPFAM" id="SSF89392">
    <property type="entry name" value="Prokaryotic lipoproteins and lipoprotein localization factors"/>
    <property type="match status" value="1"/>
</dbReference>
<feature type="signal peptide" evidence="2">
    <location>
        <begin position="1"/>
        <end position="22"/>
    </location>
</feature>
<proteinExistence type="predicted"/>
<dbReference type="CDD" id="cd16325">
    <property type="entry name" value="LolA"/>
    <property type="match status" value="1"/>
</dbReference>
<dbReference type="OrthoDB" id="9785727at2"/>
<dbReference type="AlphaFoldDB" id="A0A1X0YAH6"/>
<dbReference type="EMBL" id="NAAD01000004">
    <property type="protein sequence ID" value="ORJ62201.1"/>
    <property type="molecule type" value="Genomic_DNA"/>
</dbReference>
<evidence type="ECO:0008006" key="5">
    <source>
        <dbReference type="Google" id="ProtNLM"/>
    </source>
</evidence>
<evidence type="ECO:0000313" key="3">
    <source>
        <dbReference type="EMBL" id="ORJ62201.1"/>
    </source>
</evidence>
<keyword evidence="4" id="KW-1185">Reference proteome</keyword>
<evidence type="ECO:0000313" key="4">
    <source>
        <dbReference type="Proteomes" id="UP000193136"/>
    </source>
</evidence>
<evidence type="ECO:0000256" key="1">
    <source>
        <dbReference type="ARBA" id="ARBA00022729"/>
    </source>
</evidence>
<dbReference type="Gene3D" id="2.50.20.10">
    <property type="entry name" value="Lipoprotein localisation LolA/LolB/LppX"/>
    <property type="match status" value="1"/>
</dbReference>
<dbReference type="InterPro" id="IPR004564">
    <property type="entry name" value="OM_lipoprot_carrier_LolA-like"/>
</dbReference>
<dbReference type="PANTHER" id="PTHR35869">
    <property type="entry name" value="OUTER-MEMBRANE LIPOPROTEIN CARRIER PROTEIN"/>
    <property type="match status" value="1"/>
</dbReference>